<dbReference type="Pfam" id="PF00209">
    <property type="entry name" value="SNF"/>
    <property type="match status" value="1"/>
</dbReference>
<feature type="binding site" evidence="6">
    <location>
        <position position="45"/>
    </location>
    <ligand>
        <name>Na(+)</name>
        <dbReference type="ChEBI" id="CHEBI:29101"/>
        <label>1</label>
    </ligand>
</feature>
<dbReference type="CDD" id="cd11496">
    <property type="entry name" value="SLC6sbd-TauT-like"/>
    <property type="match status" value="1"/>
</dbReference>
<evidence type="ECO:0000256" key="4">
    <source>
        <dbReference type="ARBA" id="ARBA00022989"/>
    </source>
</evidence>
<evidence type="ECO:0000256" key="1">
    <source>
        <dbReference type="ARBA" id="ARBA00004141"/>
    </source>
</evidence>
<keyword evidence="5 9" id="KW-0472">Membrane</keyword>
<feature type="transmembrane region" description="Helical" evidence="9">
    <location>
        <begin position="111"/>
        <end position="132"/>
    </location>
</feature>
<feature type="binding site" evidence="6">
    <location>
        <position position="38"/>
    </location>
    <ligand>
        <name>Na(+)</name>
        <dbReference type="ChEBI" id="CHEBI:29101"/>
        <label>1</label>
    </ligand>
</feature>
<feature type="binding site" evidence="6">
    <location>
        <position position="379"/>
    </location>
    <ligand>
        <name>Na(+)</name>
        <dbReference type="ChEBI" id="CHEBI:29101"/>
        <label>1</label>
    </ligand>
</feature>
<feature type="disulfide bond" evidence="7">
    <location>
        <begin position="144"/>
        <end position="153"/>
    </location>
</feature>
<feature type="binding site" evidence="6">
    <location>
        <position position="278"/>
    </location>
    <ligand>
        <name>Na(+)</name>
        <dbReference type="ChEBI" id="CHEBI:29101"/>
        <label>1</label>
    </ligand>
</feature>
<dbReference type="PROSITE" id="PS00610">
    <property type="entry name" value="NA_NEUROTRAN_SYMP_1"/>
    <property type="match status" value="1"/>
</dbReference>
<name>A0AAV9R109_9TELE</name>
<dbReference type="GO" id="GO:0042995">
    <property type="term" value="C:cell projection"/>
    <property type="evidence" value="ECO:0007669"/>
    <property type="project" value="TreeGrafter"/>
</dbReference>
<keyword evidence="11" id="KW-1185">Reference proteome</keyword>
<evidence type="ECO:0000256" key="9">
    <source>
        <dbReference type="SAM" id="Phobius"/>
    </source>
</evidence>
<keyword evidence="4 9" id="KW-1133">Transmembrane helix</keyword>
<dbReference type="GO" id="GO:0005332">
    <property type="term" value="F:gamma-aminobutyric acid:sodium:chloride symporter activity"/>
    <property type="evidence" value="ECO:0007669"/>
    <property type="project" value="TreeGrafter"/>
</dbReference>
<feature type="binding site" evidence="6">
    <location>
        <position position="310"/>
    </location>
    <ligand>
        <name>Na(+)</name>
        <dbReference type="ChEBI" id="CHEBI:29101"/>
        <label>1</label>
    </ligand>
</feature>
<feature type="binding site" evidence="6">
    <location>
        <position position="375"/>
    </location>
    <ligand>
        <name>Na(+)</name>
        <dbReference type="ChEBI" id="CHEBI:29101"/>
        <label>1</label>
    </ligand>
</feature>
<keyword evidence="8" id="KW-0769">Symport</keyword>
<dbReference type="Proteomes" id="UP001311232">
    <property type="component" value="Unassembled WGS sequence"/>
</dbReference>
<evidence type="ECO:0000256" key="7">
    <source>
        <dbReference type="PIRSR" id="PIRSR600175-2"/>
    </source>
</evidence>
<evidence type="ECO:0000256" key="6">
    <source>
        <dbReference type="PIRSR" id="PIRSR600175-1"/>
    </source>
</evidence>
<reference evidence="10 11" key="1">
    <citation type="submission" date="2021-06" db="EMBL/GenBank/DDBJ databases">
        <authorList>
            <person name="Palmer J.M."/>
        </authorList>
    </citation>
    <scope>NUCLEOTIDE SEQUENCE [LARGE SCALE GENOMIC DNA]</scope>
    <source>
        <strain evidence="10 11">MEX-2019</strain>
        <tissue evidence="10">Muscle</tissue>
    </source>
</reference>
<dbReference type="GO" id="GO:0046872">
    <property type="term" value="F:metal ion binding"/>
    <property type="evidence" value="ECO:0007669"/>
    <property type="project" value="UniProtKB-KW"/>
</dbReference>
<dbReference type="GO" id="GO:0005886">
    <property type="term" value="C:plasma membrane"/>
    <property type="evidence" value="ECO:0007669"/>
    <property type="project" value="TreeGrafter"/>
</dbReference>
<feature type="transmembrane region" description="Helical" evidence="9">
    <location>
        <begin position="363"/>
        <end position="387"/>
    </location>
</feature>
<feature type="transmembrane region" description="Helical" evidence="9">
    <location>
        <begin position="407"/>
        <end position="433"/>
    </location>
</feature>
<dbReference type="PROSITE" id="PS50267">
    <property type="entry name" value="NA_NEUROTRAN_SYMP_3"/>
    <property type="match status" value="1"/>
</dbReference>
<keyword evidence="7" id="KW-1015">Disulfide bond</keyword>
<dbReference type="SUPFAM" id="SSF161070">
    <property type="entry name" value="SNF-like"/>
    <property type="match status" value="1"/>
</dbReference>
<sequence>MKGSGAVCVPNGYAQNPKEVEGRGHWGTKAEFILTVMGAIIGPGNIWRFPYLCYKNGGGVFFIPYILFMFTCGIPLFFLETALGQYTSQGGITCWRQICPLFQGIGYASHLIIAFSATSYIIILAWAVFYLFSSFSSDLPWASCGNYWNSDSCFDKSLNLSMKSKLNTTLPVVEFWQRRVLKISGGIEEVGGLRWELVLCLILSWIICYFCVWKGIKSTGKAAYFTATFPYVMLFILLIRSVTLPGALDGIKYYLYPDISRLSDPQVWMDAGTQIFFSYAIGLGFLTSLGSYNTYNNNCYKDCFYLCLLNSATSIVAGFAIFSVLGFMTYEQGVDISEVAQSGPGLAFIVYPRAVAMMPMPQVWSVCFFLMIILLGLDSQFVGIECVMTSLVDHFPSYLHQGYRRELLLLVICCICCMFGLLLVTEGGIYLLLLLDHHVCSGTTLLILSFCQSISIGWVYGTDRFYNNITEMIGYRPFSFMKYCWRYITPLVCFGTFIFSIIKYTPLKFSNSYVYPLWANVLGWFFATISLSLIPLFVLFKLIQEKGTFQQRFLSLCKPVTTLDQICAPSAPESDSDATYTELKPLTQMA</sequence>
<feature type="transmembrane region" description="Helical" evidence="9">
    <location>
        <begin position="304"/>
        <end position="328"/>
    </location>
</feature>
<feature type="transmembrane region" description="Helical" evidence="9">
    <location>
        <begin position="193"/>
        <end position="212"/>
    </location>
</feature>
<dbReference type="InterPro" id="IPR037272">
    <property type="entry name" value="SNS_sf"/>
</dbReference>
<dbReference type="PRINTS" id="PR00176">
    <property type="entry name" value="NANEUSMPORT"/>
</dbReference>
<evidence type="ECO:0000256" key="8">
    <source>
        <dbReference type="RuleBase" id="RU003732"/>
    </source>
</evidence>
<accession>A0AAV9R109</accession>
<dbReference type="InterPro" id="IPR000175">
    <property type="entry name" value="Na/ntran_symport"/>
</dbReference>
<dbReference type="EMBL" id="JAHHUM010002461">
    <property type="protein sequence ID" value="KAK5603446.1"/>
    <property type="molecule type" value="Genomic_DNA"/>
</dbReference>
<evidence type="ECO:0000313" key="11">
    <source>
        <dbReference type="Proteomes" id="UP001311232"/>
    </source>
</evidence>
<keyword evidence="2 8" id="KW-0813">Transport</keyword>
<feature type="transmembrane region" description="Helical" evidence="9">
    <location>
        <begin position="224"/>
        <end position="248"/>
    </location>
</feature>
<feature type="transmembrane region" description="Helical" evidence="9">
    <location>
        <begin position="522"/>
        <end position="543"/>
    </location>
</feature>
<gene>
    <name evidence="10" type="ORF">CRENBAI_007181</name>
</gene>
<feature type="transmembrane region" description="Helical" evidence="9">
    <location>
        <begin position="483"/>
        <end position="502"/>
    </location>
</feature>
<evidence type="ECO:0000256" key="2">
    <source>
        <dbReference type="ARBA" id="ARBA00022448"/>
    </source>
</evidence>
<dbReference type="PROSITE" id="PS00754">
    <property type="entry name" value="NA_NEUROTRAN_SYMP_2"/>
    <property type="match status" value="1"/>
</dbReference>
<feature type="transmembrane region" description="Helical" evidence="9">
    <location>
        <begin position="268"/>
        <end position="292"/>
    </location>
</feature>
<keyword evidence="6" id="KW-0915">Sodium</keyword>
<comment type="similarity">
    <text evidence="8">Belongs to the sodium:neurotransmitter symporter (SNF) (TC 2.A.22) family.</text>
</comment>
<keyword evidence="3 8" id="KW-0812">Transmembrane</keyword>
<dbReference type="PANTHER" id="PTHR11616:SF261">
    <property type="entry name" value="TRANSPORTER"/>
    <property type="match status" value="1"/>
</dbReference>
<dbReference type="PANTHER" id="PTHR11616">
    <property type="entry name" value="SODIUM/CHLORIDE DEPENDENT TRANSPORTER"/>
    <property type="match status" value="1"/>
</dbReference>
<dbReference type="AlphaFoldDB" id="A0AAV9R109"/>
<keyword evidence="6" id="KW-0479">Metal-binding</keyword>
<organism evidence="10 11">
    <name type="scientific">Crenichthys baileyi</name>
    <name type="common">White River springfish</name>
    <dbReference type="NCBI Taxonomy" id="28760"/>
    <lineage>
        <taxon>Eukaryota</taxon>
        <taxon>Metazoa</taxon>
        <taxon>Chordata</taxon>
        <taxon>Craniata</taxon>
        <taxon>Vertebrata</taxon>
        <taxon>Euteleostomi</taxon>
        <taxon>Actinopterygii</taxon>
        <taxon>Neopterygii</taxon>
        <taxon>Teleostei</taxon>
        <taxon>Neoteleostei</taxon>
        <taxon>Acanthomorphata</taxon>
        <taxon>Ovalentaria</taxon>
        <taxon>Atherinomorphae</taxon>
        <taxon>Cyprinodontiformes</taxon>
        <taxon>Goodeidae</taxon>
        <taxon>Crenichthys</taxon>
    </lineage>
</organism>
<feature type="transmembrane region" description="Helical" evidence="9">
    <location>
        <begin position="445"/>
        <end position="462"/>
    </location>
</feature>
<feature type="binding site" evidence="6">
    <location>
        <position position="378"/>
    </location>
    <ligand>
        <name>Na(+)</name>
        <dbReference type="ChEBI" id="CHEBI:29101"/>
        <label>1</label>
    </ligand>
</feature>
<evidence type="ECO:0000256" key="5">
    <source>
        <dbReference type="ARBA" id="ARBA00023136"/>
    </source>
</evidence>
<evidence type="ECO:0000256" key="3">
    <source>
        <dbReference type="ARBA" id="ARBA00022692"/>
    </source>
</evidence>
<proteinExistence type="inferred from homology"/>
<comment type="caution">
    <text evidence="10">The sequence shown here is derived from an EMBL/GenBank/DDBJ whole genome shotgun (WGS) entry which is preliminary data.</text>
</comment>
<feature type="transmembrane region" description="Helical" evidence="9">
    <location>
        <begin position="61"/>
        <end position="79"/>
    </location>
</feature>
<protein>
    <recommendedName>
        <fullName evidence="8">Transporter</fullName>
    </recommendedName>
</protein>
<evidence type="ECO:0000313" key="10">
    <source>
        <dbReference type="EMBL" id="KAK5603446.1"/>
    </source>
</evidence>
<comment type="subcellular location">
    <subcellularLocation>
        <location evidence="1">Membrane</location>
        <topology evidence="1">Multi-pass membrane protein</topology>
    </subcellularLocation>
</comment>